<dbReference type="EMBL" id="JAPWGM010000003">
    <property type="protein sequence ID" value="MCZ4244379.1"/>
    <property type="molecule type" value="Genomic_DNA"/>
</dbReference>
<keyword evidence="1" id="KW-0732">Signal</keyword>
<keyword evidence="3" id="KW-1185">Reference proteome</keyword>
<accession>A0ABT4LC62</accession>
<sequence length="172" mass="19593">MKKYHYILILLITGTFLAACKKDNMVYQSDYTKSYQAWLNFKASTSNAYRYQANTASWTGYSSQTIITVQNGEVVKRSYVAKNIDQKTHAVIVLKEWIEDKASLNTHQEGAATKTLDEVYLMAKNEWLLKRKDAETYFEAKNNGMISSCGYVENGCQDDCFTGISIGFIEKL</sequence>
<organism evidence="2 3">
    <name type="scientific">Pedobacter punctiformis</name>
    <dbReference type="NCBI Taxonomy" id="3004097"/>
    <lineage>
        <taxon>Bacteria</taxon>
        <taxon>Pseudomonadati</taxon>
        <taxon>Bacteroidota</taxon>
        <taxon>Sphingobacteriia</taxon>
        <taxon>Sphingobacteriales</taxon>
        <taxon>Sphingobacteriaceae</taxon>
        <taxon>Pedobacter</taxon>
    </lineage>
</organism>
<evidence type="ECO:0000313" key="3">
    <source>
        <dbReference type="Proteomes" id="UP001144347"/>
    </source>
</evidence>
<feature type="chain" id="PRO_5047451739" description="Lipoprotein" evidence="1">
    <location>
        <begin position="19"/>
        <end position="172"/>
    </location>
</feature>
<name>A0ABT4LC62_9SPHI</name>
<comment type="caution">
    <text evidence="2">The sequence shown here is derived from an EMBL/GenBank/DDBJ whole genome shotgun (WGS) entry which is preliminary data.</text>
</comment>
<gene>
    <name evidence="2" type="ORF">O0955_10230</name>
</gene>
<evidence type="ECO:0000256" key="1">
    <source>
        <dbReference type="SAM" id="SignalP"/>
    </source>
</evidence>
<reference evidence="2" key="1">
    <citation type="submission" date="2022-12" db="EMBL/GenBank/DDBJ databases">
        <title>Genome sequence of HCMS5-2.</title>
        <authorList>
            <person name="Woo H."/>
        </authorList>
    </citation>
    <scope>NUCLEOTIDE SEQUENCE</scope>
    <source>
        <strain evidence="2">HCMS5-2</strain>
    </source>
</reference>
<evidence type="ECO:0008006" key="4">
    <source>
        <dbReference type="Google" id="ProtNLM"/>
    </source>
</evidence>
<feature type="signal peptide" evidence="1">
    <location>
        <begin position="1"/>
        <end position="18"/>
    </location>
</feature>
<protein>
    <recommendedName>
        <fullName evidence="4">Lipoprotein</fullName>
    </recommendedName>
</protein>
<dbReference type="PROSITE" id="PS51257">
    <property type="entry name" value="PROKAR_LIPOPROTEIN"/>
    <property type="match status" value="1"/>
</dbReference>
<evidence type="ECO:0000313" key="2">
    <source>
        <dbReference type="EMBL" id="MCZ4244379.1"/>
    </source>
</evidence>
<dbReference type="RefSeq" id="WP_269427448.1">
    <property type="nucleotide sequence ID" value="NZ_JAPWGM010000003.1"/>
</dbReference>
<proteinExistence type="predicted"/>
<dbReference type="Proteomes" id="UP001144347">
    <property type="component" value="Unassembled WGS sequence"/>
</dbReference>